<keyword evidence="3" id="KW-0560">Oxidoreductase</keyword>
<dbReference type="PRINTS" id="PR00069">
    <property type="entry name" value="ALDKETRDTASE"/>
</dbReference>
<name>A0A5K3F7F9_MESCO</name>
<dbReference type="PROSITE" id="PS00798">
    <property type="entry name" value="ALDOKETO_REDUCTASE_1"/>
    <property type="match status" value="1"/>
</dbReference>
<protein>
    <submittedName>
        <fullName evidence="8">Aldo_ket_red domain-containing protein</fullName>
    </submittedName>
</protein>
<reference evidence="8" key="1">
    <citation type="submission" date="2019-11" db="UniProtKB">
        <authorList>
            <consortium name="WormBaseParasite"/>
        </authorList>
    </citation>
    <scope>IDENTIFICATION</scope>
</reference>
<comment type="similarity">
    <text evidence="1">Belongs to the aldo/keto reductase family.</text>
</comment>
<dbReference type="Gene3D" id="3.20.20.100">
    <property type="entry name" value="NADP-dependent oxidoreductase domain"/>
    <property type="match status" value="1"/>
</dbReference>
<feature type="active site" description="Proton donor" evidence="4">
    <location>
        <position position="51"/>
    </location>
</feature>
<evidence type="ECO:0000256" key="6">
    <source>
        <dbReference type="PIRSR" id="PIRSR000097-3"/>
    </source>
</evidence>
<evidence type="ECO:0000259" key="7">
    <source>
        <dbReference type="Pfam" id="PF00248"/>
    </source>
</evidence>
<dbReference type="GO" id="GO:0016491">
    <property type="term" value="F:oxidoreductase activity"/>
    <property type="evidence" value="ECO:0007669"/>
    <property type="project" value="UniProtKB-KW"/>
</dbReference>
<organism evidence="8">
    <name type="scientific">Mesocestoides corti</name>
    <name type="common">Flatworm</name>
    <dbReference type="NCBI Taxonomy" id="53468"/>
    <lineage>
        <taxon>Eukaryota</taxon>
        <taxon>Metazoa</taxon>
        <taxon>Spiralia</taxon>
        <taxon>Lophotrochozoa</taxon>
        <taxon>Platyhelminthes</taxon>
        <taxon>Cestoda</taxon>
        <taxon>Eucestoda</taxon>
        <taxon>Cyclophyllidea</taxon>
        <taxon>Mesocestoididae</taxon>
        <taxon>Mesocestoides</taxon>
    </lineage>
</organism>
<proteinExistence type="inferred from homology"/>
<dbReference type="InterPro" id="IPR036812">
    <property type="entry name" value="NAD(P)_OxRdtase_dom_sf"/>
</dbReference>
<evidence type="ECO:0000313" key="8">
    <source>
        <dbReference type="WBParaSite" id="MCU_006103-RA"/>
    </source>
</evidence>
<sequence>MSAVQHYTLNSGYKIPSVGFGTFAAPVNVVRDAVICAIETGYRHIDCAMFYKNEEEVGAAISKSMASQNLRREDLFITSKLWCDSHKPDDVRPSCELSLKKLGLEYLDLYLIHWPVSFHTKPGKEFSIDDPDAIEFEEHPLEDTWKAMESLVSAGLVKSIGVSNFNRKQLDRILKICTIPPAVNQIEVSVNCMNTKMIEYCHSKGIQVEAYAPFGSPGVMKGKVLPLFEAPFVKKIADAHNKTTAQVLLRHALQRGLVVLCKSTTESRIKSNFQLFDFELTEAEMHILNTSGCNVRLFEIPAIKNHPEYPFNDEY</sequence>
<dbReference type="AlphaFoldDB" id="A0A5K3F7F9"/>
<evidence type="ECO:0000256" key="5">
    <source>
        <dbReference type="PIRSR" id="PIRSR000097-2"/>
    </source>
</evidence>
<feature type="domain" description="NADP-dependent oxidoreductase" evidence="7">
    <location>
        <begin position="31"/>
        <end position="288"/>
    </location>
</feature>
<feature type="binding site" evidence="5">
    <location>
        <position position="113"/>
    </location>
    <ligand>
        <name>substrate</name>
    </ligand>
</feature>
<keyword evidence="2" id="KW-0521">NADP</keyword>
<dbReference type="Pfam" id="PF00248">
    <property type="entry name" value="Aldo_ket_red"/>
    <property type="match status" value="1"/>
</dbReference>
<evidence type="ECO:0000256" key="1">
    <source>
        <dbReference type="ARBA" id="ARBA00007905"/>
    </source>
</evidence>
<dbReference type="InterPro" id="IPR020471">
    <property type="entry name" value="AKR"/>
</dbReference>
<evidence type="ECO:0000256" key="3">
    <source>
        <dbReference type="ARBA" id="ARBA00023002"/>
    </source>
</evidence>
<evidence type="ECO:0000256" key="4">
    <source>
        <dbReference type="PIRSR" id="PIRSR000097-1"/>
    </source>
</evidence>
<dbReference type="FunFam" id="3.20.20.100:FF:000006">
    <property type="entry name" value="Aldo-keto reductase family 1 member A1"/>
    <property type="match status" value="1"/>
</dbReference>
<feature type="site" description="Lowers pKa of active site Tyr" evidence="6">
    <location>
        <position position="80"/>
    </location>
</feature>
<dbReference type="SUPFAM" id="SSF51430">
    <property type="entry name" value="NAD(P)-linked oxidoreductase"/>
    <property type="match status" value="1"/>
</dbReference>
<dbReference type="PANTHER" id="PTHR11732">
    <property type="entry name" value="ALDO/KETO REDUCTASE"/>
    <property type="match status" value="1"/>
</dbReference>
<dbReference type="InterPro" id="IPR023210">
    <property type="entry name" value="NADP_OxRdtase_dom"/>
</dbReference>
<dbReference type="PROSITE" id="PS00062">
    <property type="entry name" value="ALDOKETO_REDUCTASE_2"/>
    <property type="match status" value="1"/>
</dbReference>
<dbReference type="PIRSF" id="PIRSF000097">
    <property type="entry name" value="AKR"/>
    <property type="match status" value="1"/>
</dbReference>
<accession>A0A5K3F7F9</accession>
<dbReference type="InterPro" id="IPR018170">
    <property type="entry name" value="Aldo/ket_reductase_CS"/>
</dbReference>
<dbReference type="WBParaSite" id="MCU_006103-RA">
    <property type="protein sequence ID" value="MCU_006103-RA"/>
    <property type="gene ID" value="MCU_006103"/>
</dbReference>
<dbReference type="CDD" id="cd19071">
    <property type="entry name" value="AKR_AKR1-5-like"/>
    <property type="match status" value="1"/>
</dbReference>
<evidence type="ECO:0000256" key="2">
    <source>
        <dbReference type="ARBA" id="ARBA00022857"/>
    </source>
</evidence>